<dbReference type="GO" id="GO:0042393">
    <property type="term" value="F:histone binding"/>
    <property type="evidence" value="ECO:0007669"/>
    <property type="project" value="InterPro"/>
</dbReference>
<evidence type="ECO:0000313" key="8">
    <source>
        <dbReference type="Proteomes" id="UP000008141"/>
    </source>
</evidence>
<reference evidence="7 8" key="1">
    <citation type="journal article" date="2010" name="Plant Cell">
        <title>The Chlorella variabilis NC64A genome reveals adaptation to photosymbiosis, coevolution with viruses, and cryptic sex.</title>
        <authorList>
            <person name="Blanc G."/>
            <person name="Duncan G."/>
            <person name="Agarkova I."/>
            <person name="Borodovsky M."/>
            <person name="Gurnon J."/>
            <person name="Kuo A."/>
            <person name="Lindquist E."/>
            <person name="Lucas S."/>
            <person name="Pangilinan J."/>
            <person name="Polle J."/>
            <person name="Salamov A."/>
            <person name="Terry A."/>
            <person name="Yamada T."/>
            <person name="Dunigan D.D."/>
            <person name="Grigoriev I.V."/>
            <person name="Claverie J.M."/>
            <person name="Van Etten J.L."/>
        </authorList>
    </citation>
    <scope>NUCLEOTIDE SEQUENCE [LARGE SCALE GENOMIC DNA]</scope>
    <source>
        <strain evidence="7 8">NC64A</strain>
    </source>
</reference>
<dbReference type="FunCoup" id="E1ZJK2">
    <property type="interactions" value="1171"/>
</dbReference>
<organism evidence="8">
    <name type="scientific">Chlorella variabilis</name>
    <name type="common">Green alga</name>
    <dbReference type="NCBI Taxonomy" id="554065"/>
    <lineage>
        <taxon>Eukaryota</taxon>
        <taxon>Viridiplantae</taxon>
        <taxon>Chlorophyta</taxon>
        <taxon>core chlorophytes</taxon>
        <taxon>Trebouxiophyceae</taxon>
        <taxon>Chlorellales</taxon>
        <taxon>Chlorellaceae</taxon>
        <taxon>Chlorella clade</taxon>
        <taxon>Chlorella</taxon>
    </lineage>
</organism>
<dbReference type="GeneID" id="17353407"/>
<dbReference type="PANTHER" id="PTHR12321:SF98">
    <property type="entry name" value="PHD FINGER PROTEIN ALFIN-LIKE 5"/>
    <property type="match status" value="1"/>
</dbReference>
<dbReference type="GO" id="GO:0006355">
    <property type="term" value="P:regulation of DNA-templated transcription"/>
    <property type="evidence" value="ECO:0007669"/>
    <property type="project" value="InterPro"/>
</dbReference>
<feature type="compositionally biased region" description="Acidic residues" evidence="5">
    <location>
        <begin position="154"/>
        <end position="168"/>
    </location>
</feature>
<dbReference type="GO" id="GO:0005634">
    <property type="term" value="C:nucleus"/>
    <property type="evidence" value="ECO:0007669"/>
    <property type="project" value="TreeGrafter"/>
</dbReference>
<dbReference type="OMA" id="HMINDLP"/>
<feature type="region of interest" description="Disordered" evidence="5">
    <location>
        <begin position="151"/>
        <end position="170"/>
    </location>
</feature>
<dbReference type="InterPro" id="IPR013083">
    <property type="entry name" value="Znf_RING/FYVE/PHD"/>
</dbReference>
<keyword evidence="2 4" id="KW-0863">Zinc-finger</keyword>
<dbReference type="GO" id="GO:0003712">
    <property type="term" value="F:transcription coregulator activity"/>
    <property type="evidence" value="ECO:0007669"/>
    <property type="project" value="TreeGrafter"/>
</dbReference>
<name>E1ZJK2_CHLVA</name>
<keyword evidence="3" id="KW-0862">Zinc</keyword>
<gene>
    <name evidence="7" type="ORF">CHLNCDRAFT_56237</name>
</gene>
<evidence type="ECO:0000259" key="6">
    <source>
        <dbReference type="PROSITE" id="PS50016"/>
    </source>
</evidence>
<dbReference type="Gene3D" id="3.30.40.10">
    <property type="entry name" value="Zinc/RING finger domain, C3HC4 (zinc finger)"/>
    <property type="match status" value="1"/>
</dbReference>
<dbReference type="AlphaFoldDB" id="E1ZJK2"/>
<dbReference type="RefSeq" id="XP_005845979.1">
    <property type="nucleotide sequence ID" value="XM_005845917.1"/>
</dbReference>
<protein>
    <recommendedName>
        <fullName evidence="6">PHD-type domain-containing protein</fullName>
    </recommendedName>
</protein>
<dbReference type="InterPro" id="IPR045104">
    <property type="entry name" value="Alfin"/>
</dbReference>
<evidence type="ECO:0000313" key="7">
    <source>
        <dbReference type="EMBL" id="EFN53877.1"/>
    </source>
</evidence>
<dbReference type="InterPro" id="IPR011011">
    <property type="entry name" value="Znf_FYVE_PHD"/>
</dbReference>
<dbReference type="GO" id="GO:0008270">
    <property type="term" value="F:zinc ion binding"/>
    <property type="evidence" value="ECO:0007669"/>
    <property type="project" value="UniProtKB-KW"/>
</dbReference>
<keyword evidence="1" id="KW-0479">Metal-binding</keyword>
<dbReference type="KEGG" id="cvr:CHLNCDRAFT_56237"/>
<dbReference type="InParanoid" id="E1ZJK2"/>
<dbReference type="EMBL" id="GL433849">
    <property type="protein sequence ID" value="EFN53877.1"/>
    <property type="molecule type" value="Genomic_DNA"/>
</dbReference>
<dbReference type="PANTHER" id="PTHR12321">
    <property type="entry name" value="CPG BINDING PROTEIN"/>
    <property type="match status" value="1"/>
</dbReference>
<evidence type="ECO:0000256" key="2">
    <source>
        <dbReference type="ARBA" id="ARBA00022771"/>
    </source>
</evidence>
<dbReference type="STRING" id="554065.E1ZJK2"/>
<evidence type="ECO:0000256" key="4">
    <source>
        <dbReference type="PROSITE-ProRule" id="PRU00146"/>
    </source>
</evidence>
<dbReference type="Pfam" id="PF12165">
    <property type="entry name" value="Alfin"/>
    <property type="match status" value="1"/>
</dbReference>
<dbReference type="Pfam" id="PF00628">
    <property type="entry name" value="PHD"/>
    <property type="match status" value="1"/>
</dbReference>
<dbReference type="SUPFAM" id="SSF57903">
    <property type="entry name" value="FYVE/PHD zinc finger"/>
    <property type="match status" value="1"/>
</dbReference>
<dbReference type="eggNOG" id="KOG1632">
    <property type="taxonomic scope" value="Eukaryota"/>
</dbReference>
<feature type="domain" description="PHD-type" evidence="6">
    <location>
        <begin position="168"/>
        <end position="217"/>
    </location>
</feature>
<dbReference type="GO" id="GO:0000976">
    <property type="term" value="F:transcription cis-regulatory region binding"/>
    <property type="evidence" value="ECO:0007669"/>
    <property type="project" value="TreeGrafter"/>
</dbReference>
<dbReference type="OrthoDB" id="436852at2759"/>
<dbReference type="PROSITE" id="PS50016">
    <property type="entry name" value="ZF_PHD_2"/>
    <property type="match status" value="1"/>
</dbReference>
<keyword evidence="8" id="KW-1185">Reference proteome</keyword>
<dbReference type="Proteomes" id="UP000008141">
    <property type="component" value="Unassembled WGS sequence"/>
</dbReference>
<proteinExistence type="predicted"/>
<evidence type="ECO:0000256" key="5">
    <source>
        <dbReference type="SAM" id="MobiDB-lite"/>
    </source>
</evidence>
<sequence length="217" mass="24347">MSGAMRTVDDVFADYAGRRRGIIKALSTEVDQLWEQCDPSKENLCLYGYSDGTWEVTLPCEEVPPELPEPTLGINFARDGMKRADWLCLVAVHADCWLMAMTFYNGAKLDQKGRQRLFEEINSLPTVYEIVSGRAAGKPSLEAELAAKRARAFEEDEEEEDGSPDGDGDPCPNCGHTYRSGEFWIQCDVCDRWFDGKCVGMTAKLAEQQPQWKCPLC</sequence>
<dbReference type="InterPro" id="IPR021998">
    <property type="entry name" value="Alfin_N"/>
</dbReference>
<accession>E1ZJK2</accession>
<dbReference type="InterPro" id="IPR019787">
    <property type="entry name" value="Znf_PHD-finger"/>
</dbReference>
<evidence type="ECO:0000256" key="1">
    <source>
        <dbReference type="ARBA" id="ARBA00022723"/>
    </source>
</evidence>
<evidence type="ECO:0000256" key="3">
    <source>
        <dbReference type="ARBA" id="ARBA00022833"/>
    </source>
</evidence>